<organism evidence="1">
    <name type="scientific">mine drainage metagenome</name>
    <dbReference type="NCBI Taxonomy" id="410659"/>
    <lineage>
        <taxon>unclassified sequences</taxon>
        <taxon>metagenomes</taxon>
        <taxon>ecological metagenomes</taxon>
    </lineage>
</organism>
<reference evidence="1" key="1">
    <citation type="submission" date="2013-08" db="EMBL/GenBank/DDBJ databases">
        <authorList>
            <person name="Mendez C."/>
            <person name="Richter M."/>
            <person name="Ferrer M."/>
            <person name="Sanchez J."/>
        </authorList>
    </citation>
    <scope>NUCLEOTIDE SEQUENCE</scope>
</reference>
<proteinExistence type="predicted"/>
<dbReference type="EMBL" id="AUZX01000108">
    <property type="protein sequence ID" value="EQD81144.1"/>
    <property type="molecule type" value="Genomic_DNA"/>
</dbReference>
<comment type="caution">
    <text evidence="1">The sequence shown here is derived from an EMBL/GenBank/DDBJ whole genome shotgun (WGS) entry which is preliminary data.</text>
</comment>
<accession>T1DIG6</accession>
<evidence type="ECO:0000313" key="1">
    <source>
        <dbReference type="EMBL" id="EQD81144.1"/>
    </source>
</evidence>
<gene>
    <name evidence="1" type="ORF">B1A_00138</name>
</gene>
<protein>
    <submittedName>
        <fullName evidence="1">Uncharacterized protein</fullName>
    </submittedName>
</protein>
<reference evidence="1" key="2">
    <citation type="journal article" date="2014" name="ISME J.">
        <title>Microbial stratification in low pH oxic and suboxic macroscopic growths along an acid mine drainage.</title>
        <authorList>
            <person name="Mendez-Garcia C."/>
            <person name="Mesa V."/>
            <person name="Sprenger R.R."/>
            <person name="Richter M."/>
            <person name="Diez M.S."/>
            <person name="Solano J."/>
            <person name="Bargiela R."/>
            <person name="Golyshina O.V."/>
            <person name="Manteca A."/>
            <person name="Ramos J.L."/>
            <person name="Gallego J.R."/>
            <person name="Llorente I."/>
            <person name="Martins Dos Santos V.A."/>
            <person name="Jensen O.N."/>
            <person name="Pelaez A.I."/>
            <person name="Sanchez J."/>
            <person name="Ferrer M."/>
        </authorList>
    </citation>
    <scope>NUCLEOTIDE SEQUENCE</scope>
</reference>
<dbReference type="AlphaFoldDB" id="T1DIG6"/>
<name>T1DIG6_9ZZZZ</name>
<sequence>MVEKSFKRGLVDSVTRIQAQAQYLSSQEELIADKYRYRIIQDEEGRQIGLLPVKN</sequence>